<name>F6GQ74_9VIRU</name>
<reference evidence="1 2" key="1">
    <citation type="journal article" date="2008" name="Arch. Virol.">
        <title>Molecular confirmation of a new herpesvirus from catfish (Ameiurus melas) by testing the performance of a novel PCR method, designed to target the DNA polymerase gene of alloherpesviruses.</title>
        <authorList>
            <person name="Doszpoly A."/>
            <person name="Kovacs E.R."/>
            <person name="Bovo G."/>
            <person name="LaPatra S.E."/>
            <person name="Harrach B."/>
            <person name="Benko M."/>
        </authorList>
    </citation>
    <scope>NUCLEOTIDE SEQUENCE [LARGE SCALE GENOMIC DNA]</scope>
    <source>
        <strain evidence="2">SRWSHV (Snake River White Sturgeon Herpesvirus)</strain>
    </source>
</reference>
<dbReference type="KEGG" id="vg:40524619"/>
<keyword evidence="2" id="KW-1185">Reference proteome</keyword>
<organism evidence="1 2">
    <name type="scientific">white sturgeon herpesvirus 2</name>
    <dbReference type="NCBI Taxonomy" id="320884"/>
    <lineage>
        <taxon>Viruses</taxon>
        <taxon>Duplodnaviria</taxon>
        <taxon>Heunggongvirae</taxon>
        <taxon>Peploviricota</taxon>
        <taxon>Herviviricetes</taxon>
        <taxon>Herpesvirales</taxon>
        <taxon>Alloherpesviridae</taxon>
        <taxon>Ictavirus</taxon>
        <taxon>Ictavirus acipenseridallo2</taxon>
    </lineage>
</organism>
<sequence>MSFLYVPNKGSEKMTYENPTVHRDSNGRYTISTSYNATVDNLETGNGVLNTFKEALKKEHIITTNTSMGEHHCIRFQVPFDKSVDLSCLSLMNGVVFIVEDYCYIYINSMSNSTAAEHVSRH</sequence>
<evidence type="ECO:0000313" key="1">
    <source>
        <dbReference type="EMBL" id="AEF97694.1"/>
    </source>
</evidence>
<dbReference type="RefSeq" id="YP_009664576.1">
    <property type="nucleotide sequence ID" value="NC_043042.1"/>
</dbReference>
<reference evidence="1 2" key="3">
    <citation type="journal article" date="2011" name="Intervirology">
        <title>Comparative analysis of a conserved gene block from the genome of the members of the genus ictalurivirus.</title>
        <authorList>
            <person name="Doszpoly A."/>
            <person name="Benko M."/>
            <person name="Bovo G."/>
            <person name="Lapatra S.E."/>
            <person name="Harrach B."/>
        </authorList>
    </citation>
    <scope>NUCLEOTIDE SEQUENCE [LARGE SCALE GENOMIC DNA]</scope>
    <source>
        <strain evidence="2">SRWSHV (Snake River White Sturgeon Herpesvirus)</strain>
    </source>
</reference>
<protein>
    <submittedName>
        <fullName evidence="1">ORF36</fullName>
    </submittedName>
</protein>
<dbReference type="Proteomes" id="UP000243430">
    <property type="component" value="Segment"/>
</dbReference>
<accession>F6GQ74</accession>
<evidence type="ECO:0000313" key="2">
    <source>
        <dbReference type="Proteomes" id="UP000243430"/>
    </source>
</evidence>
<proteinExistence type="predicted"/>
<dbReference type="EMBL" id="FJ815289">
    <property type="protein sequence ID" value="AEF97694.1"/>
    <property type="molecule type" value="Genomic_DNA"/>
</dbReference>
<reference evidence="1 2" key="2">
    <citation type="journal article" date="2011" name="Arch. Virol.">
        <title>Partial genome characterization of acipenserid herpesvirus 2: taxonomical proposal for the demarcation of three subfamilies in Alloherpesviridae.</title>
        <authorList>
            <person name="Doszpoly A."/>
            <person name="Somogyi V."/>
            <person name="Lapatra S.E."/>
            <person name="Benko M."/>
        </authorList>
    </citation>
    <scope>NUCLEOTIDE SEQUENCE [LARGE SCALE GENOMIC DNA]</scope>
    <source>
        <strain evidence="2">SRWSHV (Snake River White Sturgeon Herpesvirus)</strain>
    </source>
</reference>
<dbReference type="GeneID" id="40524619"/>